<sequence>MSLDQLFSLAGLLALTGWIALVLTPLAPRLIDPLAGLAIPLLLALGYAALVVVHWGGAPGGFGSLDTVATLFQSRPILLAGWVHYLAFDLFVGGWIVRRARRDGLPHWLAVLALPPTFLFGPTGLLAFVALRGLWRGRPTLAEGAAR</sequence>
<feature type="transmembrane region" description="Helical" evidence="1">
    <location>
        <begin position="77"/>
        <end position="97"/>
    </location>
</feature>
<evidence type="ECO:0000256" key="1">
    <source>
        <dbReference type="SAM" id="Phobius"/>
    </source>
</evidence>
<accession>A0A5B2VHU0</accession>
<keyword evidence="1" id="KW-0472">Membrane</keyword>
<dbReference type="InterPro" id="IPR025461">
    <property type="entry name" value="ABA4-like"/>
</dbReference>
<evidence type="ECO:0000313" key="2">
    <source>
        <dbReference type="EMBL" id="KAA2237909.1"/>
    </source>
</evidence>
<keyword evidence="3" id="KW-1185">Reference proteome</keyword>
<dbReference type="RefSeq" id="WP_149816520.1">
    <property type="nucleotide sequence ID" value="NZ_VUOA01000017.1"/>
</dbReference>
<reference evidence="2 3" key="2">
    <citation type="submission" date="2019-09" db="EMBL/GenBank/DDBJ databases">
        <authorList>
            <person name="Jin C."/>
        </authorList>
    </citation>
    <scope>NUCLEOTIDE SEQUENCE [LARGE SCALE GENOMIC DNA]</scope>
    <source>
        <strain evidence="2 3">BN140002</strain>
    </source>
</reference>
<keyword evidence="1" id="KW-1133">Transmembrane helix</keyword>
<feature type="transmembrane region" description="Helical" evidence="1">
    <location>
        <begin position="34"/>
        <end position="57"/>
    </location>
</feature>
<dbReference type="Proteomes" id="UP000323142">
    <property type="component" value="Unassembled WGS sequence"/>
</dbReference>
<dbReference type="AlphaFoldDB" id="A0A5B2VHU0"/>
<protein>
    <submittedName>
        <fullName evidence="2">DUF4281 domain-containing protein</fullName>
    </submittedName>
</protein>
<dbReference type="OrthoDB" id="345237at2"/>
<name>A0A5B2VHU0_9HYPH</name>
<keyword evidence="1" id="KW-0812">Transmembrane</keyword>
<organism evidence="2 3">
    <name type="scientific">Salinarimonas soli</name>
    <dbReference type="NCBI Taxonomy" id="1638099"/>
    <lineage>
        <taxon>Bacteria</taxon>
        <taxon>Pseudomonadati</taxon>
        <taxon>Pseudomonadota</taxon>
        <taxon>Alphaproteobacteria</taxon>
        <taxon>Hyphomicrobiales</taxon>
        <taxon>Salinarimonadaceae</taxon>
        <taxon>Salinarimonas</taxon>
    </lineage>
</organism>
<proteinExistence type="predicted"/>
<feature type="transmembrane region" description="Helical" evidence="1">
    <location>
        <begin position="109"/>
        <end position="131"/>
    </location>
</feature>
<dbReference type="Pfam" id="PF14108">
    <property type="entry name" value="ABA4-like"/>
    <property type="match status" value="1"/>
</dbReference>
<comment type="caution">
    <text evidence="2">The sequence shown here is derived from an EMBL/GenBank/DDBJ whole genome shotgun (WGS) entry which is preliminary data.</text>
</comment>
<dbReference type="EMBL" id="VUOA01000017">
    <property type="protein sequence ID" value="KAA2237909.1"/>
    <property type="molecule type" value="Genomic_DNA"/>
</dbReference>
<feature type="transmembrane region" description="Helical" evidence="1">
    <location>
        <begin position="6"/>
        <end position="27"/>
    </location>
</feature>
<gene>
    <name evidence="2" type="ORF">F0L46_07910</name>
</gene>
<reference evidence="2 3" key="1">
    <citation type="submission" date="2019-09" db="EMBL/GenBank/DDBJ databases">
        <title>Salinarimonas rosea gen. nov., sp. nov., a new member of the a-2 subgroup of the Proteobacteria.</title>
        <authorList>
            <person name="Liu J."/>
        </authorList>
    </citation>
    <scope>NUCLEOTIDE SEQUENCE [LARGE SCALE GENOMIC DNA]</scope>
    <source>
        <strain evidence="2 3">BN140002</strain>
    </source>
</reference>
<evidence type="ECO:0000313" key="3">
    <source>
        <dbReference type="Proteomes" id="UP000323142"/>
    </source>
</evidence>